<dbReference type="HOGENOM" id="CLU_037990_10_3_11"/>
<dbReference type="GO" id="GO:0008757">
    <property type="term" value="F:S-adenosylmethionine-dependent methyltransferase activity"/>
    <property type="evidence" value="ECO:0007669"/>
    <property type="project" value="InterPro"/>
</dbReference>
<dbReference type="eggNOG" id="COG0030">
    <property type="taxonomic scope" value="Bacteria"/>
</dbReference>
<dbReference type="GO" id="GO:0032259">
    <property type="term" value="P:methylation"/>
    <property type="evidence" value="ECO:0007669"/>
    <property type="project" value="UniProtKB-KW"/>
</dbReference>
<dbReference type="SUPFAM" id="SSF53335">
    <property type="entry name" value="S-adenosyl-L-methionine-dependent methyltransferases"/>
    <property type="match status" value="1"/>
</dbReference>
<keyword evidence="3" id="KW-1185">Reference proteome</keyword>
<accession>D6ZDU0</accession>
<dbReference type="Gene3D" id="3.40.50.150">
    <property type="entry name" value="Vaccinia Virus protein VP39"/>
    <property type="match status" value="1"/>
</dbReference>
<dbReference type="AlphaFoldDB" id="D6ZDU0"/>
<evidence type="ECO:0000313" key="2">
    <source>
        <dbReference type="EMBL" id="ADG99347.1"/>
    </source>
</evidence>
<keyword evidence="2" id="KW-0808">Transferase</keyword>
<name>D6ZDU0_SEGRD</name>
<dbReference type="EMBL" id="CP001958">
    <property type="protein sequence ID" value="ADG99347.1"/>
    <property type="molecule type" value="Genomic_DNA"/>
</dbReference>
<gene>
    <name evidence="2" type="ordered locus">Srot_2918</name>
</gene>
<dbReference type="Pfam" id="PF08241">
    <property type="entry name" value="Methyltransf_11"/>
    <property type="match status" value="1"/>
</dbReference>
<dbReference type="Proteomes" id="UP000002247">
    <property type="component" value="Chromosome"/>
</dbReference>
<dbReference type="KEGG" id="srt:Srot_2918"/>
<sequence>MNWIHQRICSSKQWARLVRESTLPWVLDEVDLGERTLEIGPGYGANLKVLVEKTPDLTAVEIDPAMAADLRREHGSRAKILQGDGASLALPDEEFSSVVCFTMLHHVPTAGGQDALFSEARRVLSSGGVFAGCDSTDSLLMRALHIGDTYNPVPPETLQDRLAAAGFEEIATEHKGGKVRWRAVAV</sequence>
<keyword evidence="2" id="KW-0489">Methyltransferase</keyword>
<evidence type="ECO:0000259" key="1">
    <source>
        <dbReference type="Pfam" id="PF08241"/>
    </source>
</evidence>
<dbReference type="InterPro" id="IPR029063">
    <property type="entry name" value="SAM-dependent_MTases_sf"/>
</dbReference>
<reference evidence="2 3" key="1">
    <citation type="journal article" date="2010" name="Stand. Genomic Sci.">
        <title>Complete genome sequence of Segniliparus rotundus type strain (CDC 1076).</title>
        <authorList>
            <person name="Sikorski J."/>
            <person name="Lapidus A."/>
            <person name="Copeland A."/>
            <person name="Misra M."/>
            <person name="Glavina Del Rio T."/>
            <person name="Nolan M."/>
            <person name="Lucas S."/>
            <person name="Chen F."/>
            <person name="Tice H."/>
            <person name="Cheng J.F."/>
            <person name="Jando M."/>
            <person name="Schneider S."/>
            <person name="Bruce D."/>
            <person name="Goodwin L."/>
            <person name="Pitluck S."/>
            <person name="Liolios K."/>
            <person name="Mikhailova N."/>
            <person name="Pati A."/>
            <person name="Ivanova N."/>
            <person name="Mavromatis K."/>
            <person name="Chen A."/>
            <person name="Palaniappan K."/>
            <person name="Chertkov O."/>
            <person name="Land M."/>
            <person name="Hauser L."/>
            <person name="Chang Y.J."/>
            <person name="Jeffries C.D."/>
            <person name="Brettin T."/>
            <person name="Detter J.C."/>
            <person name="Han C."/>
            <person name="Rohde M."/>
            <person name="Goker M."/>
            <person name="Bristow J."/>
            <person name="Eisen J.A."/>
            <person name="Markowitz V."/>
            <person name="Hugenholtz P."/>
            <person name="Kyrpides N.C."/>
            <person name="Klenk H.P."/>
        </authorList>
    </citation>
    <scope>NUCLEOTIDE SEQUENCE [LARGE SCALE GENOMIC DNA]</scope>
    <source>
        <strain evidence="3">ATCC BAA-972 / CDC 1076 / CIP 108378 / DSM 44985 / JCM 13578</strain>
    </source>
</reference>
<dbReference type="STRING" id="640132.Srot_2918"/>
<protein>
    <submittedName>
        <fullName evidence="2">Methyltransferase type 11</fullName>
    </submittedName>
</protein>
<dbReference type="CDD" id="cd02440">
    <property type="entry name" value="AdoMet_MTases"/>
    <property type="match status" value="1"/>
</dbReference>
<feature type="domain" description="Methyltransferase type 11" evidence="1">
    <location>
        <begin position="37"/>
        <end position="131"/>
    </location>
</feature>
<evidence type="ECO:0000313" key="3">
    <source>
        <dbReference type="Proteomes" id="UP000002247"/>
    </source>
</evidence>
<proteinExistence type="predicted"/>
<dbReference type="InterPro" id="IPR013216">
    <property type="entry name" value="Methyltransf_11"/>
</dbReference>
<organism evidence="2 3">
    <name type="scientific">Segniliparus rotundus (strain ATCC BAA-972 / CDC 1076 / CIP 108378 / DSM 44985 / JCM 13578)</name>
    <dbReference type="NCBI Taxonomy" id="640132"/>
    <lineage>
        <taxon>Bacteria</taxon>
        <taxon>Bacillati</taxon>
        <taxon>Actinomycetota</taxon>
        <taxon>Actinomycetes</taxon>
        <taxon>Mycobacteriales</taxon>
        <taxon>Segniliparaceae</taxon>
        <taxon>Segniliparus</taxon>
    </lineage>
</organism>